<dbReference type="InterPro" id="IPR000821">
    <property type="entry name" value="Ala_racemase"/>
</dbReference>
<evidence type="ECO:0000313" key="11">
    <source>
        <dbReference type="EMBL" id="SNR86458.1"/>
    </source>
</evidence>
<dbReference type="InterPro" id="IPR009006">
    <property type="entry name" value="Ala_racemase/Decarboxylase_C"/>
</dbReference>
<evidence type="ECO:0000256" key="8">
    <source>
        <dbReference type="PIRSR" id="PIRSR600821-50"/>
    </source>
</evidence>
<evidence type="ECO:0000256" key="6">
    <source>
        <dbReference type="ARBA" id="ARBA00072221"/>
    </source>
</evidence>
<dbReference type="FunFam" id="2.40.37.10:FF:000015">
    <property type="entry name" value="Alanine racemase"/>
    <property type="match status" value="1"/>
</dbReference>
<feature type="active site" description="Proton acceptor; specific for L-alanine" evidence="7">
    <location>
        <position position="264"/>
    </location>
</feature>
<keyword evidence="4 7" id="KW-0663">Pyridoxal phosphate</keyword>
<evidence type="ECO:0000313" key="12">
    <source>
        <dbReference type="Proteomes" id="UP000198386"/>
    </source>
</evidence>
<dbReference type="SUPFAM" id="SSF51419">
    <property type="entry name" value="PLP-binding barrel"/>
    <property type="match status" value="1"/>
</dbReference>
<dbReference type="Pfam" id="PF01168">
    <property type="entry name" value="Ala_racemase_N"/>
    <property type="match status" value="1"/>
</dbReference>
<feature type="active site" description="Proton acceptor; specific for D-alanine" evidence="7">
    <location>
        <position position="35"/>
    </location>
</feature>
<dbReference type="GO" id="GO:0008784">
    <property type="term" value="F:alanine racemase activity"/>
    <property type="evidence" value="ECO:0007669"/>
    <property type="project" value="UniProtKB-UniRule"/>
</dbReference>
<dbReference type="Gene3D" id="2.40.37.10">
    <property type="entry name" value="Lyase, Ornithine Decarboxylase, Chain A, domain 1"/>
    <property type="match status" value="1"/>
</dbReference>
<dbReference type="UniPathway" id="UPA00042">
    <property type="reaction ID" value="UER00497"/>
</dbReference>
<dbReference type="InterPro" id="IPR001608">
    <property type="entry name" value="Ala_racemase_N"/>
</dbReference>
<dbReference type="GO" id="GO:0009252">
    <property type="term" value="P:peptidoglycan biosynthetic process"/>
    <property type="evidence" value="ECO:0007669"/>
    <property type="project" value="TreeGrafter"/>
</dbReference>
<evidence type="ECO:0000256" key="3">
    <source>
        <dbReference type="ARBA" id="ARBA00013089"/>
    </source>
</evidence>
<dbReference type="PANTHER" id="PTHR30511">
    <property type="entry name" value="ALANINE RACEMASE"/>
    <property type="match status" value="1"/>
</dbReference>
<feature type="binding site" evidence="7 9">
    <location>
        <position position="133"/>
    </location>
    <ligand>
        <name>substrate</name>
    </ligand>
</feature>
<dbReference type="NCBIfam" id="TIGR00492">
    <property type="entry name" value="alr"/>
    <property type="match status" value="1"/>
</dbReference>
<dbReference type="AlphaFoldDB" id="A0A238ZU66"/>
<dbReference type="Pfam" id="PF00842">
    <property type="entry name" value="Ala_racemase_C"/>
    <property type="match status" value="1"/>
</dbReference>
<dbReference type="InterPro" id="IPR029066">
    <property type="entry name" value="PLP-binding_barrel"/>
</dbReference>
<evidence type="ECO:0000259" key="10">
    <source>
        <dbReference type="SMART" id="SM01005"/>
    </source>
</evidence>
<dbReference type="RefSeq" id="WP_089402137.1">
    <property type="nucleotide sequence ID" value="NZ_FZOH01000001.1"/>
</dbReference>
<evidence type="ECO:0000256" key="9">
    <source>
        <dbReference type="PIRSR" id="PIRSR600821-52"/>
    </source>
</evidence>
<dbReference type="HAMAP" id="MF_01201">
    <property type="entry name" value="Ala_racemase"/>
    <property type="match status" value="1"/>
</dbReference>
<dbReference type="GO" id="GO:0030170">
    <property type="term" value="F:pyridoxal phosphate binding"/>
    <property type="evidence" value="ECO:0007669"/>
    <property type="project" value="UniProtKB-UniRule"/>
</dbReference>
<gene>
    <name evidence="11" type="ORF">SAMN04488107_0311</name>
</gene>
<name>A0A238ZU66_9ACTN</name>
<dbReference type="InterPro" id="IPR011079">
    <property type="entry name" value="Ala_racemase_C"/>
</dbReference>
<feature type="binding site" evidence="7 9">
    <location>
        <position position="312"/>
    </location>
    <ligand>
        <name>substrate</name>
    </ligand>
</feature>
<dbReference type="Proteomes" id="UP000198386">
    <property type="component" value="Unassembled WGS sequence"/>
</dbReference>
<comment type="similarity">
    <text evidence="7">Belongs to the alanine racemase family.</text>
</comment>
<dbReference type="SMART" id="SM01005">
    <property type="entry name" value="Ala_racemase_C"/>
    <property type="match status" value="1"/>
</dbReference>
<dbReference type="EC" id="5.1.1.1" evidence="3 7"/>
<comment type="function">
    <text evidence="7">Catalyzes the interconversion of L-alanine and D-alanine. May also act on other amino acids.</text>
</comment>
<dbReference type="CDD" id="cd00430">
    <property type="entry name" value="PLPDE_III_AR"/>
    <property type="match status" value="1"/>
</dbReference>
<dbReference type="GO" id="GO:0030632">
    <property type="term" value="P:D-alanine biosynthetic process"/>
    <property type="evidence" value="ECO:0007669"/>
    <property type="project" value="UniProtKB-UniRule"/>
</dbReference>
<evidence type="ECO:0000256" key="7">
    <source>
        <dbReference type="HAMAP-Rule" id="MF_01201"/>
    </source>
</evidence>
<dbReference type="GO" id="GO:0005829">
    <property type="term" value="C:cytosol"/>
    <property type="evidence" value="ECO:0007669"/>
    <property type="project" value="TreeGrafter"/>
</dbReference>
<evidence type="ECO:0000256" key="1">
    <source>
        <dbReference type="ARBA" id="ARBA00000316"/>
    </source>
</evidence>
<organism evidence="11 12">
    <name type="scientific">Geodermatophilus saharensis</name>
    <dbReference type="NCBI Taxonomy" id="1137994"/>
    <lineage>
        <taxon>Bacteria</taxon>
        <taxon>Bacillati</taxon>
        <taxon>Actinomycetota</taxon>
        <taxon>Actinomycetes</taxon>
        <taxon>Geodermatophilales</taxon>
        <taxon>Geodermatophilaceae</taxon>
        <taxon>Geodermatophilus</taxon>
    </lineage>
</organism>
<feature type="modified residue" description="N6-(pyridoxal phosphate)lysine" evidence="7 8">
    <location>
        <position position="35"/>
    </location>
</feature>
<dbReference type="Gene3D" id="3.20.20.10">
    <property type="entry name" value="Alanine racemase"/>
    <property type="match status" value="1"/>
</dbReference>
<dbReference type="PANTHER" id="PTHR30511:SF0">
    <property type="entry name" value="ALANINE RACEMASE, CATABOLIC-RELATED"/>
    <property type="match status" value="1"/>
</dbReference>
<accession>A0A238ZU66</accession>
<evidence type="ECO:0000256" key="4">
    <source>
        <dbReference type="ARBA" id="ARBA00022898"/>
    </source>
</evidence>
<keyword evidence="5 7" id="KW-0413">Isomerase</keyword>
<comment type="pathway">
    <text evidence="7">Amino-acid biosynthesis; D-alanine biosynthesis; D-alanine from L-alanine: step 1/1.</text>
</comment>
<proteinExistence type="inferred from homology"/>
<feature type="domain" description="Alanine racemase C-terminal" evidence="10">
    <location>
        <begin position="243"/>
        <end position="370"/>
    </location>
</feature>
<dbReference type="SUPFAM" id="SSF50621">
    <property type="entry name" value="Alanine racemase C-terminal domain-like"/>
    <property type="match status" value="1"/>
</dbReference>
<comment type="cofactor">
    <cofactor evidence="2 7 8">
        <name>pyridoxal 5'-phosphate</name>
        <dbReference type="ChEBI" id="CHEBI:597326"/>
    </cofactor>
</comment>
<comment type="catalytic activity">
    <reaction evidence="1 7">
        <text>L-alanine = D-alanine</text>
        <dbReference type="Rhea" id="RHEA:20249"/>
        <dbReference type="ChEBI" id="CHEBI:57416"/>
        <dbReference type="ChEBI" id="CHEBI:57972"/>
        <dbReference type="EC" id="5.1.1.1"/>
    </reaction>
</comment>
<protein>
    <recommendedName>
        <fullName evidence="6 7">Alanine racemase</fullName>
        <ecNumber evidence="3 7">5.1.1.1</ecNumber>
    </recommendedName>
</protein>
<dbReference type="PRINTS" id="PR00992">
    <property type="entry name" value="ALARACEMASE"/>
</dbReference>
<evidence type="ECO:0000256" key="5">
    <source>
        <dbReference type="ARBA" id="ARBA00023235"/>
    </source>
</evidence>
<dbReference type="FunFam" id="3.20.20.10:FF:000002">
    <property type="entry name" value="Alanine racemase"/>
    <property type="match status" value="1"/>
</dbReference>
<keyword evidence="12" id="KW-1185">Reference proteome</keyword>
<evidence type="ECO:0000256" key="2">
    <source>
        <dbReference type="ARBA" id="ARBA00001933"/>
    </source>
</evidence>
<sequence>MNTPRAEVVVDLDAIAANAAALRERVGRPLMAVVKADGYGHGLVPAARAVLAGGADQLGVAVLEEALALRAAGVSAPLLAWLHTPGTDFAPALAADVEVSVNAEWGLAEVVDAARATGRTARLHLFVDTGLSREGATVADWPGLVAAAARAQDAGEVEVVGLWSHMAYADAPTHPTIGAQVRLFDEAVGLARAAGLDGRRHLANSAATVALPDTWYDMVRPGIALYGLDPLGGDPAVHGLRPAMTVRARVALTKRVAAGAGVSYGHTYAPATDTTLALVPVGYADGVPRAAGNRAPVLAGGAQRVIAGRVCMDQFVLDVDDAAVAPGDEVVLWGPGDGGEPTAQQWADALDTIHYELVTRVGGRFTRRYVGSAGAV</sequence>
<dbReference type="InterPro" id="IPR020622">
    <property type="entry name" value="Ala_racemase_pyridoxalP-BS"/>
</dbReference>
<dbReference type="EMBL" id="FZOH01000001">
    <property type="protein sequence ID" value="SNR86458.1"/>
    <property type="molecule type" value="Genomic_DNA"/>
</dbReference>
<reference evidence="12" key="1">
    <citation type="submission" date="2017-06" db="EMBL/GenBank/DDBJ databases">
        <authorList>
            <person name="Varghese N."/>
            <person name="Submissions S."/>
        </authorList>
    </citation>
    <scope>NUCLEOTIDE SEQUENCE [LARGE SCALE GENOMIC DNA]</scope>
    <source>
        <strain evidence="12">DSM 45423</strain>
    </source>
</reference>
<dbReference type="PROSITE" id="PS00395">
    <property type="entry name" value="ALANINE_RACEMASE"/>
    <property type="match status" value="1"/>
</dbReference>
<dbReference type="OrthoDB" id="9813814at2"/>